<dbReference type="InterPro" id="IPR000160">
    <property type="entry name" value="GGDEF_dom"/>
</dbReference>
<dbReference type="PROSITE" id="PS50887">
    <property type="entry name" value="GGDEF"/>
    <property type="match status" value="1"/>
</dbReference>
<dbReference type="RefSeq" id="WP_037135035.1">
    <property type="nucleotide sequence ID" value="NZ_JACIIG010000003.1"/>
</dbReference>
<dbReference type="EMBL" id="JACIIG010000003">
    <property type="protein sequence ID" value="MBB4567369.1"/>
    <property type="molecule type" value="Genomic_DNA"/>
</dbReference>
<dbReference type="NCBIfam" id="TIGR00254">
    <property type="entry name" value="GGDEF"/>
    <property type="match status" value="1"/>
</dbReference>
<gene>
    <name evidence="4" type="ORF">GGE60_001472</name>
</gene>
<feature type="transmembrane region" description="Helical" evidence="1">
    <location>
        <begin position="94"/>
        <end position="113"/>
    </location>
</feature>
<dbReference type="Proteomes" id="UP000543836">
    <property type="component" value="Unassembled WGS sequence"/>
</dbReference>
<feature type="transmembrane region" description="Helical" evidence="1">
    <location>
        <begin position="125"/>
        <end position="149"/>
    </location>
</feature>
<proteinExistence type="predicted"/>
<dbReference type="Gene3D" id="3.20.20.450">
    <property type="entry name" value="EAL domain"/>
    <property type="match status" value="1"/>
</dbReference>
<dbReference type="InterPro" id="IPR052155">
    <property type="entry name" value="Biofilm_reg_signaling"/>
</dbReference>
<evidence type="ECO:0000313" key="5">
    <source>
        <dbReference type="Proteomes" id="UP000543836"/>
    </source>
</evidence>
<dbReference type="SUPFAM" id="SSF55073">
    <property type="entry name" value="Nucleotide cyclase"/>
    <property type="match status" value="1"/>
</dbReference>
<protein>
    <submittedName>
        <fullName evidence="4">Diguanylate cyclase (GGDEF)-like protein</fullName>
    </submittedName>
</protein>
<comment type="caution">
    <text evidence="4">The sequence shown here is derived from an EMBL/GenBank/DDBJ whole genome shotgun (WGS) entry which is preliminary data.</text>
</comment>
<dbReference type="Pfam" id="PF00990">
    <property type="entry name" value="GGDEF"/>
    <property type="match status" value="1"/>
</dbReference>
<name>A0A7W6ZRH2_9HYPH</name>
<feature type="transmembrane region" description="Helical" evidence="1">
    <location>
        <begin position="31"/>
        <end position="49"/>
    </location>
</feature>
<dbReference type="InterPro" id="IPR035919">
    <property type="entry name" value="EAL_sf"/>
</dbReference>
<feature type="domain" description="EAL" evidence="2">
    <location>
        <begin position="392"/>
        <end position="642"/>
    </location>
</feature>
<feature type="domain" description="GGDEF" evidence="3">
    <location>
        <begin position="250"/>
        <end position="383"/>
    </location>
</feature>
<evidence type="ECO:0000259" key="2">
    <source>
        <dbReference type="PROSITE" id="PS50883"/>
    </source>
</evidence>
<keyword evidence="1" id="KW-0472">Membrane</keyword>
<dbReference type="InterPro" id="IPR001633">
    <property type="entry name" value="EAL_dom"/>
</dbReference>
<dbReference type="PANTHER" id="PTHR44757">
    <property type="entry name" value="DIGUANYLATE CYCLASE DGCP"/>
    <property type="match status" value="1"/>
</dbReference>
<dbReference type="SUPFAM" id="SSF141868">
    <property type="entry name" value="EAL domain-like"/>
    <property type="match status" value="1"/>
</dbReference>
<evidence type="ECO:0000256" key="1">
    <source>
        <dbReference type="SAM" id="Phobius"/>
    </source>
</evidence>
<keyword evidence="1" id="KW-1133">Transmembrane helix</keyword>
<keyword evidence="1" id="KW-0812">Transmembrane</keyword>
<accession>A0A7W6ZRH2</accession>
<reference evidence="4 5" key="1">
    <citation type="submission" date="2020-08" db="EMBL/GenBank/DDBJ databases">
        <title>Genomic Encyclopedia of Type Strains, Phase IV (KMG-V): Genome sequencing to study the core and pangenomes of soil and plant-associated prokaryotes.</title>
        <authorList>
            <person name="Whitman W."/>
        </authorList>
    </citation>
    <scope>NUCLEOTIDE SEQUENCE [LARGE SCALE GENOMIC DNA]</scope>
    <source>
        <strain evidence="4 5">SEMIA 492</strain>
    </source>
</reference>
<organism evidence="4 5">
    <name type="scientific">Rhizobium leucaenae</name>
    <dbReference type="NCBI Taxonomy" id="29450"/>
    <lineage>
        <taxon>Bacteria</taxon>
        <taxon>Pseudomonadati</taxon>
        <taxon>Pseudomonadota</taxon>
        <taxon>Alphaproteobacteria</taxon>
        <taxon>Hyphomicrobiales</taxon>
        <taxon>Rhizobiaceae</taxon>
        <taxon>Rhizobium/Agrobacterium group</taxon>
        <taxon>Rhizobium</taxon>
    </lineage>
</organism>
<dbReference type="AlphaFoldDB" id="A0A7W6ZRH2"/>
<evidence type="ECO:0000259" key="3">
    <source>
        <dbReference type="PROSITE" id="PS50887"/>
    </source>
</evidence>
<dbReference type="CDD" id="cd01948">
    <property type="entry name" value="EAL"/>
    <property type="match status" value="1"/>
</dbReference>
<dbReference type="Pfam" id="PF00563">
    <property type="entry name" value="EAL"/>
    <property type="match status" value="1"/>
</dbReference>
<dbReference type="InterPro" id="IPR029787">
    <property type="entry name" value="Nucleotide_cyclase"/>
</dbReference>
<feature type="transmembrane region" description="Helical" evidence="1">
    <location>
        <begin position="55"/>
        <end position="73"/>
    </location>
</feature>
<sequence>MRNLLSGLRLQKDDPTFLLAQYKALSSQIPVLYILLIINALAVAATHIHTAPMWLALYVPVGLSILCVFRIIWWQMHGQDPVSADRAYSVMRRTVVLAGVLTLAFGTWAVGLYQYGNAYQQGQISYFLVVTGISCVFCLMHLPAAALLTTAITFSFMVVTFMFSGNSVFVATATSVIFLSFPFVRVINSYFRNFAGLVRLTEELGDKQAEAERLNLINSRNALQDQLTGLANRRSFFRELQDLLQQRPEEPPIVGLVDLDGFKPVNDVFGHAAGDLVLKQTAERFVALMGGEGTIARLGGDEFGVIFPSDLDRNRVSDMGQAFCAALREPYEVPGGSIRISGSCGIVVPEGDGHTAEQLYEKADFALYQVKSRRSGSVEFFSHDLEEILRQRHLIELELQGDNFARELSLEFQPIIDLDDGHVVGFEALARWNSARLGRVSPSAFIPAAERTAMIGKMTRILFAEALQALSIMPPPLRISFNLSARDICDHETSMALLGMIHAAKVDPRRIEFEITETALLSDFDTAYDVISLLRAAGITIALDDFGTGFSSLSHIHRLEFDKIKIDKSFVMQFDRDVRCMSITRSVANLCRNLGIASVAEGVESAEIAEALHAFGVRLAQGYHFSRPLRLHDAIAFAEASETGHQTRHVAKA</sequence>
<dbReference type="Gene3D" id="3.30.70.270">
    <property type="match status" value="1"/>
</dbReference>
<dbReference type="SMART" id="SM00267">
    <property type="entry name" value="GGDEF"/>
    <property type="match status" value="1"/>
</dbReference>
<dbReference type="OrthoDB" id="9814202at2"/>
<dbReference type="PROSITE" id="PS50883">
    <property type="entry name" value="EAL"/>
    <property type="match status" value="1"/>
</dbReference>
<dbReference type="PANTHER" id="PTHR44757:SF2">
    <property type="entry name" value="BIOFILM ARCHITECTURE MAINTENANCE PROTEIN MBAA"/>
    <property type="match status" value="1"/>
</dbReference>
<evidence type="ECO:0000313" key="4">
    <source>
        <dbReference type="EMBL" id="MBB4567369.1"/>
    </source>
</evidence>
<feature type="transmembrane region" description="Helical" evidence="1">
    <location>
        <begin position="156"/>
        <end position="184"/>
    </location>
</feature>
<keyword evidence="5" id="KW-1185">Reference proteome</keyword>
<dbReference type="InterPro" id="IPR043128">
    <property type="entry name" value="Rev_trsase/Diguanyl_cyclase"/>
</dbReference>
<dbReference type="CDD" id="cd01949">
    <property type="entry name" value="GGDEF"/>
    <property type="match status" value="1"/>
</dbReference>
<dbReference type="SMART" id="SM00052">
    <property type="entry name" value="EAL"/>
    <property type="match status" value="1"/>
</dbReference>